<proteinExistence type="predicted"/>
<dbReference type="EMBL" id="MSFK01000014">
    <property type="protein sequence ID" value="PWY87193.1"/>
    <property type="molecule type" value="Genomic_DNA"/>
</dbReference>
<dbReference type="Proteomes" id="UP000246702">
    <property type="component" value="Unassembled WGS sequence"/>
</dbReference>
<keyword evidence="3" id="KW-1185">Reference proteome</keyword>
<name>A0A317WLC6_9EURO</name>
<dbReference type="AlphaFoldDB" id="A0A317WLC6"/>
<evidence type="ECO:0000313" key="3">
    <source>
        <dbReference type="Proteomes" id="UP000246702"/>
    </source>
</evidence>
<feature type="signal peptide" evidence="1">
    <location>
        <begin position="1"/>
        <end position="17"/>
    </location>
</feature>
<dbReference type="OrthoDB" id="10347559at2759"/>
<evidence type="ECO:0000256" key="1">
    <source>
        <dbReference type="SAM" id="SignalP"/>
    </source>
</evidence>
<organism evidence="2 3">
    <name type="scientific">Aspergillus sclerotioniger CBS 115572</name>
    <dbReference type="NCBI Taxonomy" id="1450535"/>
    <lineage>
        <taxon>Eukaryota</taxon>
        <taxon>Fungi</taxon>
        <taxon>Dikarya</taxon>
        <taxon>Ascomycota</taxon>
        <taxon>Pezizomycotina</taxon>
        <taxon>Eurotiomycetes</taxon>
        <taxon>Eurotiomycetidae</taxon>
        <taxon>Eurotiales</taxon>
        <taxon>Aspergillaceae</taxon>
        <taxon>Aspergillus</taxon>
        <taxon>Aspergillus subgen. Circumdati</taxon>
    </lineage>
</organism>
<evidence type="ECO:0000313" key="2">
    <source>
        <dbReference type="EMBL" id="PWY87193.1"/>
    </source>
</evidence>
<reference evidence="2 3" key="1">
    <citation type="submission" date="2016-12" db="EMBL/GenBank/DDBJ databases">
        <title>The genomes of Aspergillus section Nigri reveals drivers in fungal speciation.</title>
        <authorList>
            <consortium name="DOE Joint Genome Institute"/>
            <person name="Vesth T.C."/>
            <person name="Nybo J."/>
            <person name="Theobald S."/>
            <person name="Brandl J."/>
            <person name="Frisvad J.C."/>
            <person name="Nielsen K.F."/>
            <person name="Lyhne E.K."/>
            <person name="Kogle M.E."/>
            <person name="Kuo A."/>
            <person name="Riley R."/>
            <person name="Clum A."/>
            <person name="Nolan M."/>
            <person name="Lipzen A."/>
            <person name="Salamov A."/>
            <person name="Henrissat B."/>
            <person name="Wiebenga A."/>
            <person name="De Vries R.P."/>
            <person name="Grigoriev I.V."/>
            <person name="Mortensen U.H."/>
            <person name="Andersen M.R."/>
            <person name="Baker S.E."/>
        </authorList>
    </citation>
    <scope>NUCLEOTIDE SEQUENCE [LARGE SCALE GENOMIC DNA]</scope>
    <source>
        <strain evidence="2 3">CBS 115572</strain>
    </source>
</reference>
<feature type="chain" id="PRO_5016273924" description="Extracellular membrane protein CFEM domain-containing protein" evidence="1">
    <location>
        <begin position="18"/>
        <end position="64"/>
    </location>
</feature>
<protein>
    <recommendedName>
        <fullName evidence="4">Extracellular membrane protein CFEM domain-containing protein</fullName>
    </recommendedName>
</protein>
<evidence type="ECO:0008006" key="4">
    <source>
        <dbReference type="Google" id="ProtNLM"/>
    </source>
</evidence>
<gene>
    <name evidence="2" type="ORF">BO94DRAFT_535294</name>
</gene>
<keyword evidence="1" id="KW-0732">Signal</keyword>
<accession>A0A317WLC6</accession>
<dbReference type="RefSeq" id="XP_025467401.1">
    <property type="nucleotide sequence ID" value="XM_025611754.1"/>
</dbReference>
<dbReference type="GeneID" id="37113897"/>
<comment type="caution">
    <text evidence="2">The sequence shown here is derived from an EMBL/GenBank/DDBJ whole genome shotgun (WGS) entry which is preliminary data.</text>
</comment>
<sequence>MKILIFAILSLVSITSAAVIPLLSSHYTQNCGYLAVSCAGRSSYDDFHNCIQRAMQSEGCGYSG</sequence>